<feature type="compositionally biased region" description="Acidic residues" evidence="9">
    <location>
        <begin position="498"/>
        <end position="508"/>
    </location>
</feature>
<evidence type="ECO:0000256" key="8">
    <source>
        <dbReference type="HAMAP-Rule" id="MF_03163"/>
    </source>
</evidence>
<dbReference type="Pfam" id="PF01728">
    <property type="entry name" value="FtsJ"/>
    <property type="match status" value="1"/>
</dbReference>
<feature type="binding site" evidence="8">
    <location>
        <position position="56"/>
    </location>
    <ligand>
        <name>S-adenosyl-L-methionine</name>
        <dbReference type="ChEBI" id="CHEBI:59789"/>
    </ligand>
</feature>
<feature type="region of interest" description="Disordered" evidence="9">
    <location>
        <begin position="815"/>
        <end position="851"/>
    </location>
</feature>
<dbReference type="HAMAP" id="MF_03163">
    <property type="entry name" value="RNA_methyltr_E_SPB1"/>
    <property type="match status" value="1"/>
</dbReference>
<evidence type="ECO:0000259" key="12">
    <source>
        <dbReference type="Pfam" id="PF11861"/>
    </source>
</evidence>
<accession>A0AAW1JZI2</accession>
<keyword evidence="2 8" id="KW-0690">Ribosome biogenesis</keyword>
<feature type="compositionally biased region" description="Acidic residues" evidence="9">
    <location>
        <begin position="597"/>
        <end position="622"/>
    </location>
</feature>
<feature type="compositionally biased region" description="Acidic residues" evidence="9">
    <location>
        <begin position="477"/>
        <end position="491"/>
    </location>
</feature>
<evidence type="ECO:0000256" key="4">
    <source>
        <dbReference type="ARBA" id="ARBA00022603"/>
    </source>
</evidence>
<dbReference type="InterPro" id="IPR050082">
    <property type="entry name" value="RNA_methyltr_RlmE"/>
</dbReference>
<organism evidence="13 14">
    <name type="scientific">Popillia japonica</name>
    <name type="common">Japanese beetle</name>
    <dbReference type="NCBI Taxonomy" id="7064"/>
    <lineage>
        <taxon>Eukaryota</taxon>
        <taxon>Metazoa</taxon>
        <taxon>Ecdysozoa</taxon>
        <taxon>Arthropoda</taxon>
        <taxon>Hexapoda</taxon>
        <taxon>Insecta</taxon>
        <taxon>Pterygota</taxon>
        <taxon>Neoptera</taxon>
        <taxon>Endopterygota</taxon>
        <taxon>Coleoptera</taxon>
        <taxon>Polyphaga</taxon>
        <taxon>Scarabaeiformia</taxon>
        <taxon>Scarabaeidae</taxon>
        <taxon>Rutelinae</taxon>
        <taxon>Popillia</taxon>
    </lineage>
</organism>
<dbReference type="HAMAP" id="MF_01547">
    <property type="entry name" value="RNA_methyltr_E"/>
    <property type="match status" value="1"/>
</dbReference>
<dbReference type="GO" id="GO:0008650">
    <property type="term" value="F:rRNA (uridine-2'-O-)-methyltransferase activity"/>
    <property type="evidence" value="ECO:0007669"/>
    <property type="project" value="TreeGrafter"/>
</dbReference>
<feature type="compositionally biased region" description="Acidic residues" evidence="9">
    <location>
        <begin position="340"/>
        <end position="364"/>
    </location>
</feature>
<dbReference type="PANTHER" id="PTHR10920">
    <property type="entry name" value="RIBOSOMAL RNA METHYLTRANSFERASE"/>
    <property type="match status" value="1"/>
</dbReference>
<feature type="binding site" evidence="8">
    <location>
        <position position="92"/>
    </location>
    <ligand>
        <name>S-adenosyl-L-methionine</name>
        <dbReference type="ChEBI" id="CHEBI:59789"/>
    </ligand>
</feature>
<proteinExistence type="inferred from homology"/>
<name>A0AAW1JZI2_POPJA</name>
<feature type="domain" description="Ribosomal RNA methyltransferase SPB1-like C-terminal" evidence="11">
    <location>
        <begin position="620"/>
        <end position="827"/>
    </location>
</feature>
<dbReference type="InterPro" id="IPR028589">
    <property type="entry name" value="SPB1-like"/>
</dbReference>
<dbReference type="EC" id="2.1.1.-" evidence="8"/>
<comment type="similarity">
    <text evidence="8">Belongs to the class I-like SAM-binding methyltransferase superfamily. RNA methyltransferase RlmE family. SPB1 subfamily.</text>
</comment>
<dbReference type="InterPro" id="IPR012920">
    <property type="entry name" value="rRNA_MeTfrase_SPB1-like_C"/>
</dbReference>
<feature type="region of interest" description="Disordered" evidence="9">
    <location>
        <begin position="430"/>
        <end position="529"/>
    </location>
</feature>
<comment type="catalytic activity">
    <reaction evidence="8">
        <text>a ribonucleotide in rRNA + S-adenosyl-L-methionine = a 2'-O-methylribonucleotide in rRNA + S-adenosyl-L-homocysteine + H(+)</text>
        <dbReference type="Rhea" id="RHEA:48628"/>
        <dbReference type="Rhea" id="RHEA-COMP:12164"/>
        <dbReference type="Rhea" id="RHEA-COMP:12165"/>
        <dbReference type="ChEBI" id="CHEBI:15378"/>
        <dbReference type="ChEBI" id="CHEBI:57856"/>
        <dbReference type="ChEBI" id="CHEBI:59789"/>
        <dbReference type="ChEBI" id="CHEBI:90675"/>
        <dbReference type="ChEBI" id="CHEBI:90676"/>
    </reaction>
</comment>
<dbReference type="AlphaFoldDB" id="A0AAW1JZI2"/>
<dbReference type="SUPFAM" id="SSF53335">
    <property type="entry name" value="S-adenosyl-L-methionine-dependent methyltransferases"/>
    <property type="match status" value="1"/>
</dbReference>
<evidence type="ECO:0000256" key="3">
    <source>
        <dbReference type="ARBA" id="ARBA00022552"/>
    </source>
</evidence>
<feature type="domain" description="DUF3381" evidence="12">
    <location>
        <begin position="244"/>
        <end position="398"/>
    </location>
</feature>
<feature type="coiled-coil region" evidence="8">
    <location>
        <begin position="371"/>
        <end position="398"/>
    </location>
</feature>
<keyword evidence="14" id="KW-1185">Reference proteome</keyword>
<evidence type="ECO:0000256" key="1">
    <source>
        <dbReference type="ARBA" id="ARBA00004604"/>
    </source>
</evidence>
<dbReference type="InterPro" id="IPR002877">
    <property type="entry name" value="RNA_MeTrfase_FtsJ_dom"/>
</dbReference>
<gene>
    <name evidence="13" type="ORF">QE152_g26200</name>
</gene>
<dbReference type="GO" id="GO:0005730">
    <property type="term" value="C:nucleolus"/>
    <property type="evidence" value="ECO:0007669"/>
    <property type="project" value="UniProtKB-SubCell"/>
</dbReference>
<feature type="region of interest" description="Disordered" evidence="9">
    <location>
        <begin position="571"/>
        <end position="625"/>
    </location>
</feature>
<feature type="coiled-coil region" evidence="8">
    <location>
        <begin position="729"/>
        <end position="766"/>
    </location>
</feature>
<comment type="subcellular location">
    <subcellularLocation>
        <location evidence="1 8">Nucleus</location>
        <location evidence="1 8">Nucleolus</location>
    </subcellularLocation>
</comment>
<dbReference type="PANTHER" id="PTHR10920:SF13">
    <property type="entry name" value="PRE-RRNA 2'-O-RIBOSE RNA METHYLTRANSFERASE FTSJ3"/>
    <property type="match status" value="1"/>
</dbReference>
<evidence type="ECO:0000259" key="10">
    <source>
        <dbReference type="Pfam" id="PF01728"/>
    </source>
</evidence>
<feature type="binding site" evidence="8">
    <location>
        <position position="117"/>
    </location>
    <ligand>
        <name>S-adenosyl-L-methionine</name>
        <dbReference type="ChEBI" id="CHEBI:59789"/>
    </ligand>
</feature>
<dbReference type="InterPro" id="IPR029063">
    <property type="entry name" value="SAM-dependent_MTases_sf"/>
</dbReference>
<keyword evidence="8" id="KW-0175">Coiled coil</keyword>
<feature type="binding site" evidence="8">
    <location>
        <position position="58"/>
    </location>
    <ligand>
        <name>S-adenosyl-L-methionine</name>
        <dbReference type="ChEBI" id="CHEBI:59789"/>
    </ligand>
</feature>
<evidence type="ECO:0000256" key="5">
    <source>
        <dbReference type="ARBA" id="ARBA00022679"/>
    </source>
</evidence>
<dbReference type="GO" id="GO:0016435">
    <property type="term" value="F:rRNA (guanine) methyltransferase activity"/>
    <property type="evidence" value="ECO:0007669"/>
    <property type="project" value="TreeGrafter"/>
</dbReference>
<comment type="function">
    <text evidence="8">Probable methyltransferase involved in the maturation of rRNA and in the biogenesis of ribosomal subunits.</text>
</comment>
<dbReference type="GO" id="GO:0000466">
    <property type="term" value="P:maturation of 5.8S rRNA from tricistronic rRNA transcript (SSU-rRNA, 5.8S rRNA, LSU-rRNA)"/>
    <property type="evidence" value="ECO:0007669"/>
    <property type="project" value="TreeGrafter"/>
</dbReference>
<evidence type="ECO:0000313" key="14">
    <source>
        <dbReference type="Proteomes" id="UP001458880"/>
    </source>
</evidence>
<keyword evidence="3 8" id="KW-0698">rRNA processing</keyword>
<evidence type="ECO:0000259" key="11">
    <source>
        <dbReference type="Pfam" id="PF07780"/>
    </source>
</evidence>
<dbReference type="EMBL" id="JASPKY010000298">
    <property type="protein sequence ID" value="KAK9710104.1"/>
    <property type="molecule type" value="Genomic_DNA"/>
</dbReference>
<feature type="compositionally biased region" description="Basic residues" evidence="9">
    <location>
        <begin position="824"/>
        <end position="851"/>
    </location>
</feature>
<feature type="compositionally biased region" description="Basic and acidic residues" evidence="9">
    <location>
        <begin position="587"/>
        <end position="596"/>
    </location>
</feature>
<keyword evidence="6 8" id="KW-0949">S-adenosyl-L-methionine</keyword>
<sequence length="851" mass="99250">MGKKTKIGKQRKDKYYQLAKETGYRSRAAFKLIQLNRKFEFLQRARVCVDLCAAPGGWMQVARQNMPVSSVIIGVDLFPIKPVPGCISLQEDITTEKCKTALTRELKTWKADIFMNDGAPNVGKNWLHDAYSQACLTLSALKLATQFLRQGGWFITKVFRSKDYNPLVWVLKQLFKKVHATKPQASRNESAEIFVVCQYYIAPDKIDPKFLDPKYVRRRRKLRDIKKNLDVEPTNKLNIFHPEKKKKAKAEGYQENDYTLYHKVPVSEFIKHYNGIDILENASELYFDSEEILNHKSTTKELKECCKDIKVLGRRELRLLLNWWKELHTEFSKEDKDKELIDEDDEKNADDNDNDADNEDDDDAKIEKQILELQDEEYREEKRKRKKAQKDRKKLNERLNLKMVLKDDGGPTMEGDEMFSINLIKDHQQMSKVIDQSPEIVAESDNEDEVKSPKYTKYSKNEGHLDSSGLFYKDSDTDLSMESNDEDDDDIKDGLGFDNEDEEENDQPDEPKIQSKTHPLITDLDHRDNKEKKIHKADLWFERDIFKNLIDENDEDIDLDKMLAEYKKKGVEIPVENVGDKSNIVKKKPENKSKLEDMDDNDSTDSETDDDETSGDESGSDYDVEREVWKNNKAQKKQNGFEVVKNESKKKVKLNVNELALGTMMINSKKTKRDLIDAAWNRYTFNDDNLPDWFVSDEAKHMKREVPVPKELVSEYEKKLEEINVRPIKKVIEAKARKKKRALRKMEKAKKKVEALMDNVDVSEREKMKQIKQLYKKAKAEPKKDLTYVVAKKHMAGKKIPRPAGVKGHYKVVDPRMKKDMRAQKNKFNKRSGKNSKHVRQNNKKRGTKTK</sequence>
<keyword evidence="5 8" id="KW-0808">Transferase</keyword>
<feature type="domain" description="Ribosomal RNA methyltransferase FtsJ" evidence="10">
    <location>
        <begin position="24"/>
        <end position="199"/>
    </location>
</feature>
<dbReference type="GO" id="GO:0030687">
    <property type="term" value="C:preribosome, large subunit precursor"/>
    <property type="evidence" value="ECO:0007669"/>
    <property type="project" value="TreeGrafter"/>
</dbReference>
<keyword evidence="4 8" id="KW-0489">Methyltransferase</keyword>
<dbReference type="GO" id="GO:0000463">
    <property type="term" value="P:maturation of LSU-rRNA from tricistronic rRNA transcript (SSU-rRNA, 5.8S rRNA, LSU-rRNA)"/>
    <property type="evidence" value="ECO:0007669"/>
    <property type="project" value="TreeGrafter"/>
</dbReference>
<feature type="region of interest" description="Disordered" evidence="9">
    <location>
        <begin position="338"/>
        <end position="364"/>
    </location>
</feature>
<evidence type="ECO:0000256" key="7">
    <source>
        <dbReference type="ARBA" id="ARBA00023242"/>
    </source>
</evidence>
<keyword evidence="7 8" id="KW-0539">Nucleus</keyword>
<dbReference type="Gene3D" id="3.40.50.150">
    <property type="entry name" value="Vaccinia Virus protein VP39"/>
    <property type="match status" value="1"/>
</dbReference>
<dbReference type="InterPro" id="IPR015507">
    <property type="entry name" value="rRNA-MeTfrase_E"/>
</dbReference>
<evidence type="ECO:0000256" key="6">
    <source>
        <dbReference type="ARBA" id="ARBA00022691"/>
    </source>
</evidence>
<dbReference type="Pfam" id="PF07780">
    <property type="entry name" value="Spb1_C"/>
    <property type="match status" value="1"/>
</dbReference>
<reference evidence="13 14" key="1">
    <citation type="journal article" date="2024" name="BMC Genomics">
        <title>De novo assembly and annotation of Popillia japonica's genome with initial clues to its potential as an invasive pest.</title>
        <authorList>
            <person name="Cucini C."/>
            <person name="Boschi S."/>
            <person name="Funari R."/>
            <person name="Cardaioli E."/>
            <person name="Iannotti N."/>
            <person name="Marturano G."/>
            <person name="Paoli F."/>
            <person name="Bruttini M."/>
            <person name="Carapelli A."/>
            <person name="Frati F."/>
            <person name="Nardi F."/>
        </authorList>
    </citation>
    <scope>NUCLEOTIDE SEQUENCE [LARGE SCALE GENOMIC DNA]</scope>
    <source>
        <strain evidence="13">DMR45628</strain>
    </source>
</reference>
<dbReference type="InterPro" id="IPR024576">
    <property type="entry name" value="rRNA_MeTfrase_Spb1_DUF3381"/>
</dbReference>
<evidence type="ECO:0000313" key="13">
    <source>
        <dbReference type="EMBL" id="KAK9710104.1"/>
    </source>
</evidence>
<feature type="active site" description="Proton acceptor" evidence="8">
    <location>
        <position position="157"/>
    </location>
</feature>
<feature type="binding site" evidence="8">
    <location>
        <position position="76"/>
    </location>
    <ligand>
        <name>S-adenosyl-L-methionine</name>
        <dbReference type="ChEBI" id="CHEBI:59789"/>
    </ligand>
</feature>
<dbReference type="Pfam" id="PF11861">
    <property type="entry name" value="DUF3381"/>
    <property type="match status" value="1"/>
</dbReference>
<comment type="caution">
    <text evidence="13">The sequence shown here is derived from an EMBL/GenBank/DDBJ whole genome shotgun (WGS) entry which is preliminary data.</text>
</comment>
<evidence type="ECO:0000256" key="9">
    <source>
        <dbReference type="SAM" id="MobiDB-lite"/>
    </source>
</evidence>
<dbReference type="Proteomes" id="UP001458880">
    <property type="component" value="Unassembled WGS sequence"/>
</dbReference>
<dbReference type="FunFam" id="3.40.50.150:FF:000004">
    <property type="entry name" value="AdoMet-dependent rRNA methyltransferase SPB1"/>
    <property type="match status" value="1"/>
</dbReference>
<evidence type="ECO:0000256" key="2">
    <source>
        <dbReference type="ARBA" id="ARBA00022517"/>
    </source>
</evidence>
<protein>
    <recommendedName>
        <fullName evidence="8">Putative rRNA methyltransferase</fullName>
        <ecNumber evidence="8">2.1.1.-</ecNumber>
    </recommendedName>
    <alternativeName>
        <fullName evidence="8">2'-O-ribose RNA methyltransferase SPB1 homolog</fullName>
    </alternativeName>
</protein>